<keyword evidence="3" id="KW-1185">Reference proteome</keyword>
<gene>
    <name evidence="2" type="ORF">CUU80_06660</name>
</gene>
<dbReference type="EMBL" id="PGLQ01000003">
    <property type="protein sequence ID" value="PJM79015.1"/>
    <property type="molecule type" value="Genomic_DNA"/>
</dbReference>
<dbReference type="OrthoDB" id="194758at2"/>
<name>A0A2M9HQD2_9BIFI</name>
<accession>A0A2M9HQD2</accession>
<evidence type="ECO:0000313" key="3">
    <source>
        <dbReference type="Proteomes" id="UP000228755"/>
    </source>
</evidence>
<dbReference type="AlphaFoldDB" id="A0A2M9HQD2"/>
<organism evidence="2 3">
    <name type="scientific">Bifidobacterium scaligerum</name>
    <dbReference type="NCBI Taxonomy" id="2052656"/>
    <lineage>
        <taxon>Bacteria</taxon>
        <taxon>Bacillati</taxon>
        <taxon>Actinomycetota</taxon>
        <taxon>Actinomycetes</taxon>
        <taxon>Bifidobacteriales</taxon>
        <taxon>Bifidobacteriaceae</taxon>
        <taxon>Bifidobacterium</taxon>
    </lineage>
</organism>
<dbReference type="SUPFAM" id="SSF46955">
    <property type="entry name" value="Putative DNA-binding domain"/>
    <property type="match status" value="1"/>
</dbReference>
<dbReference type="InterPro" id="IPR041657">
    <property type="entry name" value="HTH_17"/>
</dbReference>
<dbReference type="Gene3D" id="1.10.238.160">
    <property type="match status" value="1"/>
</dbReference>
<proteinExistence type="predicted"/>
<feature type="domain" description="Helix-turn-helix" evidence="1">
    <location>
        <begin position="8"/>
        <end position="60"/>
    </location>
</feature>
<dbReference type="RefSeq" id="WP_100496532.1">
    <property type="nucleotide sequence ID" value="NZ_PGLQ01000003.1"/>
</dbReference>
<reference evidence="2 3" key="1">
    <citation type="submission" date="2017-11" db="EMBL/GenBank/DDBJ databases">
        <title>Draft genome sequences of strains TRE 1, TRE D, TRE H and TRI 7, isolated from tamarins, belonging to four potential novel Bifidobacterium species.</title>
        <authorList>
            <person name="Mattarelli P."/>
            <person name="Modesto M."/>
            <person name="Bonetti A."/>
            <person name="Puglisi E."/>
            <person name="Morelli L."/>
        </authorList>
    </citation>
    <scope>NUCLEOTIDE SEQUENCE [LARGE SCALE GENOMIC DNA]</scope>
    <source>
        <strain evidence="3">TRED</strain>
    </source>
</reference>
<dbReference type="Pfam" id="PF12728">
    <property type="entry name" value="HTH_17"/>
    <property type="match status" value="1"/>
</dbReference>
<sequence>MANTPRPLLKVSDLAQRYGKSESSIYRLRCYHPEQLPPAVKIGNTVRWRPEDVEKWEAAQTDKVVAA</sequence>
<protein>
    <recommendedName>
        <fullName evidence="1">Helix-turn-helix domain-containing protein</fullName>
    </recommendedName>
</protein>
<evidence type="ECO:0000313" key="2">
    <source>
        <dbReference type="EMBL" id="PJM79015.1"/>
    </source>
</evidence>
<comment type="caution">
    <text evidence="2">The sequence shown here is derived from an EMBL/GenBank/DDBJ whole genome shotgun (WGS) entry which is preliminary data.</text>
</comment>
<dbReference type="Proteomes" id="UP000228755">
    <property type="component" value="Unassembled WGS sequence"/>
</dbReference>
<evidence type="ECO:0000259" key="1">
    <source>
        <dbReference type="Pfam" id="PF12728"/>
    </source>
</evidence>
<dbReference type="InterPro" id="IPR009061">
    <property type="entry name" value="DNA-bd_dom_put_sf"/>
</dbReference>